<proteinExistence type="predicted"/>
<keyword evidence="2" id="KW-1185">Reference proteome</keyword>
<accession>A0A9W7FXH0</accession>
<dbReference type="Proteomes" id="UP001165065">
    <property type="component" value="Unassembled WGS sequence"/>
</dbReference>
<evidence type="ECO:0000313" key="1">
    <source>
        <dbReference type="EMBL" id="GMI22447.1"/>
    </source>
</evidence>
<name>A0A9W7FXH0_9STRA</name>
<dbReference type="Gene3D" id="2.60.120.620">
    <property type="entry name" value="q2cbj1_9rhob like domain"/>
    <property type="match status" value="1"/>
</dbReference>
<evidence type="ECO:0000313" key="2">
    <source>
        <dbReference type="Proteomes" id="UP001165065"/>
    </source>
</evidence>
<dbReference type="OrthoDB" id="193301at2759"/>
<dbReference type="EMBL" id="BRYA01000548">
    <property type="protein sequence ID" value="GMI22447.1"/>
    <property type="molecule type" value="Genomic_DNA"/>
</dbReference>
<reference evidence="2" key="1">
    <citation type="journal article" date="2023" name="Commun. Biol.">
        <title>Genome analysis of Parmales, the sister group of diatoms, reveals the evolutionary specialization of diatoms from phago-mixotrophs to photoautotrophs.</title>
        <authorList>
            <person name="Ban H."/>
            <person name="Sato S."/>
            <person name="Yoshikawa S."/>
            <person name="Yamada K."/>
            <person name="Nakamura Y."/>
            <person name="Ichinomiya M."/>
            <person name="Sato N."/>
            <person name="Blanc-Mathieu R."/>
            <person name="Endo H."/>
            <person name="Kuwata A."/>
            <person name="Ogata H."/>
        </authorList>
    </citation>
    <scope>NUCLEOTIDE SEQUENCE [LARGE SCALE GENOMIC DNA]</scope>
</reference>
<dbReference type="AlphaFoldDB" id="A0A9W7FXH0"/>
<dbReference type="InterPro" id="IPR012668">
    <property type="entry name" value="CHP02466"/>
</dbReference>
<sequence>MAVDGFKGLELEGVELKAGENVGDRYYQKQVEGGGGRNALFEESPVFQSLKLASLSAFSSTYLQFFNSPITPSEASAVFCWATVGGNSALFHPPHTHKNSRLSAVYYPTFPEGSSPLTLMDKRGGMENSFDVLPEPGEMVVFPSWVQHYVAPCETEEWRVSWSCNLPGEWEDTADMNLEL</sequence>
<organism evidence="1 2">
    <name type="scientific">Triparma columacea</name>
    <dbReference type="NCBI Taxonomy" id="722753"/>
    <lineage>
        <taxon>Eukaryota</taxon>
        <taxon>Sar</taxon>
        <taxon>Stramenopiles</taxon>
        <taxon>Ochrophyta</taxon>
        <taxon>Bolidophyceae</taxon>
        <taxon>Parmales</taxon>
        <taxon>Triparmaceae</taxon>
        <taxon>Triparma</taxon>
    </lineage>
</organism>
<comment type="caution">
    <text evidence="1">The sequence shown here is derived from an EMBL/GenBank/DDBJ whole genome shotgun (WGS) entry which is preliminary data.</text>
</comment>
<protein>
    <submittedName>
        <fullName evidence="1">Uncharacterized protein</fullName>
    </submittedName>
</protein>
<dbReference type="Pfam" id="PF13759">
    <property type="entry name" value="2OG-FeII_Oxy_5"/>
    <property type="match status" value="1"/>
</dbReference>
<gene>
    <name evidence="1" type="ORF">TrCOL_g2799</name>
</gene>